<protein>
    <submittedName>
        <fullName evidence="2">Toxin CptA</fullName>
    </submittedName>
</protein>
<evidence type="ECO:0000313" key="2">
    <source>
        <dbReference type="EMBL" id="TCW37113.1"/>
    </source>
</evidence>
<dbReference type="Proteomes" id="UP000295247">
    <property type="component" value="Unassembled WGS sequence"/>
</dbReference>
<reference evidence="2 3" key="1">
    <citation type="submission" date="2019-03" db="EMBL/GenBank/DDBJ databases">
        <title>Genomic Encyclopedia of Type Strains, Phase IV (KMG-IV): sequencing the most valuable type-strain genomes for metagenomic binning, comparative biology and taxonomic classification.</title>
        <authorList>
            <person name="Goeker M."/>
        </authorList>
    </citation>
    <scope>NUCLEOTIDE SEQUENCE [LARGE SCALE GENOMIC DNA]</scope>
    <source>
        <strain evidence="2 3">DSM 203</strain>
    </source>
</reference>
<keyword evidence="1" id="KW-1133">Transmembrane helix</keyword>
<name>A0A4R4ADF4_MARGR</name>
<keyword evidence="1" id="KW-0812">Transmembrane</keyword>
<feature type="transmembrane region" description="Helical" evidence="1">
    <location>
        <begin position="42"/>
        <end position="59"/>
    </location>
</feature>
<evidence type="ECO:0000256" key="1">
    <source>
        <dbReference type="SAM" id="Phobius"/>
    </source>
</evidence>
<evidence type="ECO:0000313" key="3">
    <source>
        <dbReference type="Proteomes" id="UP000295247"/>
    </source>
</evidence>
<dbReference type="AlphaFoldDB" id="A0A4R4ADF4"/>
<keyword evidence="1" id="KW-0472">Membrane</keyword>
<dbReference type="RefSeq" id="WP_132229141.1">
    <property type="nucleotide sequence ID" value="NZ_NRRH01000017.1"/>
</dbReference>
<proteinExistence type="predicted"/>
<dbReference type="EMBL" id="SMDC01000003">
    <property type="protein sequence ID" value="TCW37113.1"/>
    <property type="molecule type" value="Genomic_DNA"/>
</dbReference>
<feature type="transmembrane region" description="Helical" evidence="1">
    <location>
        <begin position="19"/>
        <end position="36"/>
    </location>
</feature>
<sequence>MSATHFPPLSIRPRRSSRLLLWILLVHTLAVAVALALPLGHWRWALAALILLGAGFALLDRVHARLPWSIVAARWEADGGWRLWLRDGRELNARLSAASFVAPRLVVLHWRVGRLRRRSLVLFVDALDADTLRWLRVRLRHRGVAEGAGGLG</sequence>
<gene>
    <name evidence="2" type="ORF">EDC29_103311</name>
</gene>
<dbReference type="Pfam" id="PF07254">
    <property type="entry name" value="Cpta_toxin"/>
    <property type="match status" value="1"/>
</dbReference>
<accession>A0A4R4ADF4</accession>
<dbReference type="InterPro" id="IPR009883">
    <property type="entry name" value="YgfX"/>
</dbReference>
<comment type="caution">
    <text evidence="2">The sequence shown here is derived from an EMBL/GenBank/DDBJ whole genome shotgun (WGS) entry which is preliminary data.</text>
</comment>
<organism evidence="2 3">
    <name type="scientific">Marichromatium gracile</name>
    <name type="common">Chromatium gracile</name>
    <dbReference type="NCBI Taxonomy" id="1048"/>
    <lineage>
        <taxon>Bacteria</taxon>
        <taxon>Pseudomonadati</taxon>
        <taxon>Pseudomonadota</taxon>
        <taxon>Gammaproteobacteria</taxon>
        <taxon>Chromatiales</taxon>
        <taxon>Chromatiaceae</taxon>
        <taxon>Marichromatium</taxon>
    </lineage>
</organism>